<dbReference type="Proteomes" id="UP000182658">
    <property type="component" value="Unassembled WGS sequence"/>
</dbReference>
<reference evidence="1 2" key="1">
    <citation type="submission" date="2016-10" db="EMBL/GenBank/DDBJ databases">
        <title>Draft genome sequence of Coniochaeta ligniaria NRRL30616, a lignocellulolytic fungus for bioabatement of inhibitors in plant biomass hydrolysates.</title>
        <authorList>
            <consortium name="DOE Joint Genome Institute"/>
            <person name="Jimenez D.J."/>
            <person name="Hector R.E."/>
            <person name="Riley R."/>
            <person name="Sun H."/>
            <person name="Grigoriev I.V."/>
            <person name="Van Elsas J.D."/>
            <person name="Nichols N.N."/>
        </authorList>
    </citation>
    <scope>NUCLEOTIDE SEQUENCE [LARGE SCALE GENOMIC DNA]</scope>
    <source>
        <strain evidence="1 2">NRRL 30616</strain>
    </source>
</reference>
<keyword evidence="2" id="KW-1185">Reference proteome</keyword>
<organism evidence="1 2">
    <name type="scientific">Coniochaeta ligniaria NRRL 30616</name>
    <dbReference type="NCBI Taxonomy" id="1408157"/>
    <lineage>
        <taxon>Eukaryota</taxon>
        <taxon>Fungi</taxon>
        <taxon>Dikarya</taxon>
        <taxon>Ascomycota</taxon>
        <taxon>Pezizomycotina</taxon>
        <taxon>Sordariomycetes</taxon>
        <taxon>Sordariomycetidae</taxon>
        <taxon>Coniochaetales</taxon>
        <taxon>Coniochaetaceae</taxon>
        <taxon>Coniochaeta</taxon>
    </lineage>
</organism>
<gene>
    <name evidence="1" type="ORF">CONLIGDRAFT_143591</name>
</gene>
<evidence type="ECO:0000313" key="1">
    <source>
        <dbReference type="EMBL" id="OIW23182.1"/>
    </source>
</evidence>
<evidence type="ECO:0000313" key="2">
    <source>
        <dbReference type="Proteomes" id="UP000182658"/>
    </source>
</evidence>
<sequence>MRAWKNKGYLAPQQFTRDCDASEAIYFNSVLLSYMTSRTPLKQHESAPYSFARFFQTAHTNKDRTGAYSMLVSAEPTHHSKSARLTSFLPNFTISMPLTSAFTKTGKE</sequence>
<accession>A0A1J7I6P7</accession>
<proteinExistence type="predicted"/>
<name>A0A1J7I6P7_9PEZI</name>
<dbReference type="InParanoid" id="A0A1J7I6P7"/>
<dbReference type="EMBL" id="KV875108">
    <property type="protein sequence ID" value="OIW23182.1"/>
    <property type="molecule type" value="Genomic_DNA"/>
</dbReference>
<protein>
    <submittedName>
        <fullName evidence="1">Uncharacterized protein</fullName>
    </submittedName>
</protein>
<dbReference type="AlphaFoldDB" id="A0A1J7I6P7"/>